<reference evidence="2 3" key="1">
    <citation type="journal article" date="2012" name="Science">
        <title>The Paleozoic origin of enzymatic lignin decomposition reconstructed from 31 fungal genomes.</title>
        <authorList>
            <person name="Floudas D."/>
            <person name="Binder M."/>
            <person name="Riley R."/>
            <person name="Barry K."/>
            <person name="Blanchette R.A."/>
            <person name="Henrissat B."/>
            <person name="Martinez A.T."/>
            <person name="Otillar R."/>
            <person name="Spatafora J.W."/>
            <person name="Yadav J.S."/>
            <person name="Aerts A."/>
            <person name="Benoit I."/>
            <person name="Boyd A."/>
            <person name="Carlson A."/>
            <person name="Copeland A."/>
            <person name="Coutinho P.M."/>
            <person name="de Vries R.P."/>
            <person name="Ferreira P."/>
            <person name="Findley K."/>
            <person name="Foster B."/>
            <person name="Gaskell J."/>
            <person name="Glotzer D."/>
            <person name="Gorecki P."/>
            <person name="Heitman J."/>
            <person name="Hesse C."/>
            <person name="Hori C."/>
            <person name="Igarashi K."/>
            <person name="Jurgens J.A."/>
            <person name="Kallen N."/>
            <person name="Kersten P."/>
            <person name="Kohler A."/>
            <person name="Kuees U."/>
            <person name="Kumar T.K.A."/>
            <person name="Kuo A."/>
            <person name="LaButti K."/>
            <person name="Larrondo L.F."/>
            <person name="Lindquist E."/>
            <person name="Ling A."/>
            <person name="Lombard V."/>
            <person name="Lucas S."/>
            <person name="Lundell T."/>
            <person name="Martin R."/>
            <person name="McLaughlin D.J."/>
            <person name="Morgenstern I."/>
            <person name="Morin E."/>
            <person name="Murat C."/>
            <person name="Nagy L.G."/>
            <person name="Nolan M."/>
            <person name="Ohm R.A."/>
            <person name="Patyshakuliyeva A."/>
            <person name="Rokas A."/>
            <person name="Ruiz-Duenas F.J."/>
            <person name="Sabat G."/>
            <person name="Salamov A."/>
            <person name="Samejima M."/>
            <person name="Schmutz J."/>
            <person name="Slot J.C."/>
            <person name="St John F."/>
            <person name="Stenlid J."/>
            <person name="Sun H."/>
            <person name="Sun S."/>
            <person name="Syed K."/>
            <person name="Tsang A."/>
            <person name="Wiebenga A."/>
            <person name="Young D."/>
            <person name="Pisabarro A."/>
            <person name="Eastwood D.C."/>
            <person name="Martin F."/>
            <person name="Cullen D."/>
            <person name="Grigoriev I.V."/>
            <person name="Hibbett D.S."/>
        </authorList>
    </citation>
    <scope>NUCLEOTIDE SEQUENCE [LARGE SCALE GENOMIC DNA]</scope>
    <source>
        <strain evidence="2 3">DJM-731 SS1</strain>
    </source>
</reference>
<dbReference type="AlphaFoldDB" id="M5G2K9"/>
<keyword evidence="1" id="KW-0472">Membrane</keyword>
<evidence type="ECO:0000313" key="3">
    <source>
        <dbReference type="Proteomes" id="UP000030653"/>
    </source>
</evidence>
<keyword evidence="1" id="KW-0812">Transmembrane</keyword>
<protein>
    <submittedName>
        <fullName evidence="2">Uncharacterized protein</fullName>
    </submittedName>
</protein>
<name>M5G2K9_DACPD</name>
<feature type="transmembrane region" description="Helical" evidence="1">
    <location>
        <begin position="391"/>
        <end position="418"/>
    </location>
</feature>
<dbReference type="RefSeq" id="XP_040629818.1">
    <property type="nucleotide sequence ID" value="XM_040768372.1"/>
</dbReference>
<accession>M5G2K9</accession>
<sequence>MQRVIRCRVVQAMRAVQLVQAEHMQPTTRLASTHMSCRKVVIVTLACSPTVNHWAEIREGGQHSAKAHLGLIRDFLELDASSTDRLPSLIRLGDLEADGSPVFDPTLVERYLERLDRAKLSTLVAAHVTGGGMNRGTEFLSGKIHNDRLGLRNYHFMDGMIAYHTTYLKTRASSYAHGMNIRVYPERVTVLFLKWAAKHRSMRGTSSANCGTGFFRTDRFSDTLQLLTHLHAALKLNIHDYRQIVKLVLHRSLRSSSRPQSLNFFFAHLEATVDPSLFSNYGGPNADDGYYAKSIEDVHIIMRCELHVYNVELEQQASSPTSGSNLRISGFEDASDYLSNLVAAPFYVNGDGVPINDYLTADMARYATPYTHSAEIANIYARQVALYSTAFVPLFVLAGLVGAFTLLIFTLIFLMILISFGRSPNSFAVLAHGRLTELLFAVHAAFGGESDGREPDGMESFEQEGRGRLLLVSSTVEGFAICPFAPNVGNGNMRS</sequence>
<keyword evidence="1" id="KW-1133">Transmembrane helix</keyword>
<keyword evidence="3" id="KW-1185">Reference proteome</keyword>
<dbReference type="HOGENOM" id="CLU_550966_0_0_1"/>
<dbReference type="GeneID" id="63683434"/>
<dbReference type="OrthoDB" id="2507344at2759"/>
<dbReference type="Proteomes" id="UP000030653">
    <property type="component" value="Unassembled WGS sequence"/>
</dbReference>
<organism evidence="2 3">
    <name type="scientific">Dacryopinax primogenitus (strain DJM 731)</name>
    <name type="common">Brown rot fungus</name>
    <dbReference type="NCBI Taxonomy" id="1858805"/>
    <lineage>
        <taxon>Eukaryota</taxon>
        <taxon>Fungi</taxon>
        <taxon>Dikarya</taxon>
        <taxon>Basidiomycota</taxon>
        <taxon>Agaricomycotina</taxon>
        <taxon>Dacrymycetes</taxon>
        <taxon>Dacrymycetales</taxon>
        <taxon>Dacrymycetaceae</taxon>
        <taxon>Dacryopinax</taxon>
    </lineage>
</organism>
<evidence type="ECO:0000256" key="1">
    <source>
        <dbReference type="SAM" id="Phobius"/>
    </source>
</evidence>
<dbReference type="STRING" id="1858805.M5G2K9"/>
<evidence type="ECO:0000313" key="2">
    <source>
        <dbReference type="EMBL" id="EJU02924.1"/>
    </source>
</evidence>
<proteinExistence type="predicted"/>
<dbReference type="EMBL" id="JH795861">
    <property type="protein sequence ID" value="EJU02924.1"/>
    <property type="molecule type" value="Genomic_DNA"/>
</dbReference>
<gene>
    <name evidence="2" type="ORF">DACRYDRAFT_107007</name>
</gene>